<dbReference type="InterPro" id="IPR027266">
    <property type="entry name" value="TrmE/GcvT-like"/>
</dbReference>
<dbReference type="AlphaFoldDB" id="A0A979FL28"/>
<dbReference type="Pfam" id="PF08669">
    <property type="entry name" value="GCV_T_C"/>
    <property type="match status" value="1"/>
</dbReference>
<dbReference type="Gene3D" id="3.50.50.60">
    <property type="entry name" value="FAD/NAD(P)-binding domain"/>
    <property type="match status" value="1"/>
</dbReference>
<evidence type="ECO:0000259" key="4">
    <source>
        <dbReference type="Pfam" id="PF08669"/>
    </source>
</evidence>
<evidence type="ECO:0000259" key="2">
    <source>
        <dbReference type="Pfam" id="PF01266"/>
    </source>
</evidence>
<dbReference type="SUPFAM" id="SSF101790">
    <property type="entry name" value="Aminomethyltransferase beta-barrel domain"/>
    <property type="match status" value="1"/>
</dbReference>
<evidence type="ECO:0000256" key="1">
    <source>
        <dbReference type="ARBA" id="ARBA00008609"/>
    </source>
</evidence>
<dbReference type="SUPFAM" id="SSF54373">
    <property type="entry name" value="FAD-linked reductases, C-terminal domain"/>
    <property type="match status" value="1"/>
</dbReference>
<dbReference type="Pfam" id="PF16350">
    <property type="entry name" value="FAO_M"/>
    <property type="match status" value="1"/>
</dbReference>
<dbReference type="Pfam" id="PF01571">
    <property type="entry name" value="GCV_T"/>
    <property type="match status" value="1"/>
</dbReference>
<dbReference type="InterPro" id="IPR028896">
    <property type="entry name" value="GcvT/YgfZ/DmdA"/>
</dbReference>
<dbReference type="InterPro" id="IPR036188">
    <property type="entry name" value="FAD/NAD-bd_sf"/>
</dbReference>
<comment type="similarity">
    <text evidence="1">Belongs to the GcvT family.</text>
</comment>
<dbReference type="KEGG" id="hazt:108669472"/>
<dbReference type="InterPro" id="IPR032503">
    <property type="entry name" value="FAO_M"/>
</dbReference>
<dbReference type="InterPro" id="IPR006222">
    <property type="entry name" value="GCVT_N"/>
</dbReference>
<dbReference type="Gene3D" id="3.30.70.1400">
    <property type="entry name" value="Aminomethyltransferase beta-barrel domains"/>
    <property type="match status" value="1"/>
</dbReference>
<dbReference type="OMA" id="NGWERPN"/>
<dbReference type="Gene3D" id="3.30.1360.120">
    <property type="entry name" value="Probable tRNA modification gtpase trme, domain 1"/>
    <property type="match status" value="1"/>
</dbReference>
<dbReference type="GeneID" id="108669472"/>
<dbReference type="Gene3D" id="2.40.30.110">
    <property type="entry name" value="Aminomethyltransferase beta-barrel domains"/>
    <property type="match status" value="1"/>
</dbReference>
<reference evidence="7" key="1">
    <citation type="submission" date="2025-08" db="UniProtKB">
        <authorList>
            <consortium name="RefSeq"/>
        </authorList>
    </citation>
    <scope>IDENTIFICATION</scope>
    <source>
        <tissue evidence="7">Whole organism</tissue>
    </source>
</reference>
<sequence length="853" mass="94545">MASWLPLVANSLSRLKFRHECLRTIPALIRHTRFASTRSPELPGDANVVVIGGGVAGTSLAYHLAKQGCESVLLLEMSELTAGSTWHAAGLVTSYHPYANVKPLHQYSVDLFSQLEEESGQAINLHLPGSIRIATTDLRAEEMRYQVSRNANKGYPLRYLTPEEIVQRCPLLAKDKIKAGLQTFDGHVDPYSLTQAYAKAARKYGANIRQGVRVQDLSRSGGGGWRVETNKGTVTASHIVNAAGFHAKEVGALTGHYLPLLAVEHQYIVTSSVPELQKLKKEMPVLRHLEASAYIRMERGGLLVGAYEKPEEMKLHEQWLKNGVPNDFSKQLFEPDLDRSEPYLAQVMELLPCFKTAQIQSIVNGPITYTPDGLPMVGPLTEPGLWVAVGFGYGIIHSGGAGKYLADYIMSGEPQAELTEFDPGRFKRSWVTDAYVVDKIRESYGMQNHPVYPHDERFAGRPTQRVSTAMSHQTERGAHFSVHAGWEQPSWFARGDDQPEYKPAYHRTNWHDSVMREHQLVTKAVGLIDLTPFGKFIIKGPDAAPFLNMVTANTLPREGRCVVTHALTARGTIYAELTVTCTAPETYLVVTGSGSEIHDLRWLRDKALKWGHRNVSFSNVTEDLGCLSVAGPKAKQVLLAASKDFPEQFPFFGFRTVSVGDVTVNAIKLSYSGEEGWELYHHRQHTGKLYDMLLGSGESFGIDDFGTFTLNTLRLEKGFRSWGAEMNVDTTMVMSGMTSFIDLKKGDFHGRDAVLEHLRHMPQKRLVQVAFQSPHLDPVGDEAIWANGAVVGNTTSGCFSPTLGQSLAFCYLPPVLCYPGTTVEVQILNELLPATVLGDRPVETYIQRKKKLN</sequence>
<name>A0A979FL28_HYAAZ</name>
<dbReference type="GO" id="GO:0005739">
    <property type="term" value="C:mitochondrion"/>
    <property type="evidence" value="ECO:0007669"/>
    <property type="project" value="TreeGrafter"/>
</dbReference>
<dbReference type="Proteomes" id="UP000694843">
    <property type="component" value="Unplaced"/>
</dbReference>
<feature type="domain" description="FAD dependent oxidoreductase" evidence="2">
    <location>
        <begin position="48"/>
        <end position="407"/>
    </location>
</feature>
<evidence type="ECO:0000313" key="7">
    <source>
        <dbReference type="RefSeq" id="XP_047737236.1"/>
    </source>
</evidence>
<keyword evidence="6" id="KW-1185">Reference proteome</keyword>
<feature type="domain" description="Aminomethyltransferase C-terminal" evidence="4">
    <location>
        <begin position="764"/>
        <end position="837"/>
    </location>
</feature>
<dbReference type="InterPro" id="IPR029043">
    <property type="entry name" value="GcvT/YgfZ_C"/>
</dbReference>
<evidence type="ECO:0000259" key="3">
    <source>
        <dbReference type="Pfam" id="PF01571"/>
    </source>
</evidence>
<dbReference type="RefSeq" id="XP_047737236.1">
    <property type="nucleotide sequence ID" value="XM_047881280.1"/>
</dbReference>
<dbReference type="PANTHER" id="PTHR43757">
    <property type="entry name" value="AMINOMETHYLTRANSFERASE"/>
    <property type="match status" value="1"/>
</dbReference>
<dbReference type="InterPro" id="IPR013977">
    <property type="entry name" value="GcvT_C"/>
</dbReference>
<protein>
    <submittedName>
        <fullName evidence="7">Dimethylglycine dehydrogenase, mitochondrial</fullName>
    </submittedName>
</protein>
<evidence type="ECO:0000313" key="6">
    <source>
        <dbReference type="Proteomes" id="UP000694843"/>
    </source>
</evidence>
<dbReference type="SUPFAM" id="SSF51905">
    <property type="entry name" value="FAD/NAD(P)-binding domain"/>
    <property type="match status" value="1"/>
</dbReference>
<dbReference type="Gene3D" id="3.30.9.10">
    <property type="entry name" value="D-Amino Acid Oxidase, subunit A, domain 2"/>
    <property type="match status" value="1"/>
</dbReference>
<feature type="domain" description="FAD dependent oxidoreductase central" evidence="5">
    <location>
        <begin position="412"/>
        <end position="465"/>
    </location>
</feature>
<evidence type="ECO:0000259" key="5">
    <source>
        <dbReference type="Pfam" id="PF16350"/>
    </source>
</evidence>
<dbReference type="PANTHER" id="PTHR43757:SF2">
    <property type="entry name" value="AMINOMETHYLTRANSFERASE, MITOCHONDRIAL"/>
    <property type="match status" value="1"/>
</dbReference>
<dbReference type="InterPro" id="IPR006076">
    <property type="entry name" value="FAD-dep_OxRdtase"/>
</dbReference>
<dbReference type="Pfam" id="PF01266">
    <property type="entry name" value="DAO"/>
    <property type="match status" value="1"/>
</dbReference>
<gene>
    <name evidence="7" type="primary">LOC108669472</name>
</gene>
<proteinExistence type="inferred from homology"/>
<feature type="domain" description="GCVT N-terminal" evidence="3">
    <location>
        <begin position="473"/>
        <end position="745"/>
    </location>
</feature>
<dbReference type="SUPFAM" id="SSF103025">
    <property type="entry name" value="Folate-binding domain"/>
    <property type="match status" value="1"/>
</dbReference>
<dbReference type="OrthoDB" id="498204at2759"/>
<organism evidence="6 7">
    <name type="scientific">Hyalella azteca</name>
    <name type="common">Amphipod</name>
    <dbReference type="NCBI Taxonomy" id="294128"/>
    <lineage>
        <taxon>Eukaryota</taxon>
        <taxon>Metazoa</taxon>
        <taxon>Ecdysozoa</taxon>
        <taxon>Arthropoda</taxon>
        <taxon>Crustacea</taxon>
        <taxon>Multicrustacea</taxon>
        <taxon>Malacostraca</taxon>
        <taxon>Eumalacostraca</taxon>
        <taxon>Peracarida</taxon>
        <taxon>Amphipoda</taxon>
        <taxon>Senticaudata</taxon>
        <taxon>Talitrida</taxon>
        <taxon>Talitroidea</taxon>
        <taxon>Hyalellidae</taxon>
        <taxon>Hyalella</taxon>
    </lineage>
</organism>
<accession>A0A979FL28</accession>